<protein>
    <submittedName>
        <fullName evidence="2">Uncharacterized protein</fullName>
    </submittedName>
</protein>
<name>A0AAN9E454_CROPI</name>
<evidence type="ECO:0000256" key="1">
    <source>
        <dbReference type="SAM" id="MobiDB-lite"/>
    </source>
</evidence>
<feature type="region of interest" description="Disordered" evidence="1">
    <location>
        <begin position="1"/>
        <end position="26"/>
    </location>
</feature>
<feature type="region of interest" description="Disordered" evidence="1">
    <location>
        <begin position="155"/>
        <end position="186"/>
    </location>
</feature>
<feature type="region of interest" description="Disordered" evidence="1">
    <location>
        <begin position="110"/>
        <end position="133"/>
    </location>
</feature>
<feature type="compositionally biased region" description="Basic and acidic residues" evidence="1">
    <location>
        <begin position="110"/>
        <end position="120"/>
    </location>
</feature>
<gene>
    <name evidence="2" type="ORF">RIF29_38133</name>
</gene>
<evidence type="ECO:0000313" key="3">
    <source>
        <dbReference type="Proteomes" id="UP001372338"/>
    </source>
</evidence>
<organism evidence="2 3">
    <name type="scientific">Crotalaria pallida</name>
    <name type="common">Smooth rattlebox</name>
    <name type="synonym">Crotalaria striata</name>
    <dbReference type="NCBI Taxonomy" id="3830"/>
    <lineage>
        <taxon>Eukaryota</taxon>
        <taxon>Viridiplantae</taxon>
        <taxon>Streptophyta</taxon>
        <taxon>Embryophyta</taxon>
        <taxon>Tracheophyta</taxon>
        <taxon>Spermatophyta</taxon>
        <taxon>Magnoliopsida</taxon>
        <taxon>eudicotyledons</taxon>
        <taxon>Gunneridae</taxon>
        <taxon>Pentapetalae</taxon>
        <taxon>rosids</taxon>
        <taxon>fabids</taxon>
        <taxon>Fabales</taxon>
        <taxon>Fabaceae</taxon>
        <taxon>Papilionoideae</taxon>
        <taxon>50 kb inversion clade</taxon>
        <taxon>genistoids sensu lato</taxon>
        <taxon>core genistoids</taxon>
        <taxon>Crotalarieae</taxon>
        <taxon>Crotalaria</taxon>
    </lineage>
</organism>
<keyword evidence="3" id="KW-1185">Reference proteome</keyword>
<feature type="compositionally biased region" description="Polar residues" evidence="1">
    <location>
        <begin position="161"/>
        <end position="175"/>
    </location>
</feature>
<dbReference type="AlphaFoldDB" id="A0AAN9E454"/>
<accession>A0AAN9E454</accession>
<feature type="region of interest" description="Disordered" evidence="1">
    <location>
        <begin position="292"/>
        <end position="312"/>
    </location>
</feature>
<evidence type="ECO:0000313" key="2">
    <source>
        <dbReference type="EMBL" id="KAK7243340.1"/>
    </source>
</evidence>
<sequence length="312" mass="34946">MDKANLVPKVSTPVANAAAPHQQEASNGGVMELVNGNPNMETCDPGEQIVSNVNLQHSLIAQAKSEPSPFGPWMLVQRFQRNKKRTTSNNNHNEDFSGSRYEVLLDDNEEPNHVHGESTVKENNATENVTDLGPTNIEEVHPVETANLVTTAMHKPVSRIRNPQQKANKNSQASSHGKKGPHKQKNFKEGTVYSKEPQSNVNFIKPTPLDVEGRRIIKEKEKEVLHQMRILQKINNKNFIENNLDQVYLPTEEEFELAQRIKGNQAVVDAKSKPPDNVMDIDTQKNIVLCNDQKASPPCNKDLQDQPSKMCQ</sequence>
<dbReference type="Proteomes" id="UP001372338">
    <property type="component" value="Unassembled WGS sequence"/>
</dbReference>
<comment type="caution">
    <text evidence="2">The sequence shown here is derived from an EMBL/GenBank/DDBJ whole genome shotgun (WGS) entry which is preliminary data.</text>
</comment>
<proteinExistence type="predicted"/>
<reference evidence="2 3" key="1">
    <citation type="submission" date="2024-01" db="EMBL/GenBank/DDBJ databases">
        <title>The genomes of 5 underutilized Papilionoideae crops provide insights into root nodulation and disease resistanc.</title>
        <authorList>
            <person name="Yuan L."/>
        </authorList>
    </citation>
    <scope>NUCLEOTIDE SEQUENCE [LARGE SCALE GENOMIC DNA]</scope>
    <source>
        <strain evidence="2">ZHUSHIDOU_FW_LH</strain>
        <tissue evidence="2">Leaf</tissue>
    </source>
</reference>
<dbReference type="EMBL" id="JAYWIO010000008">
    <property type="protein sequence ID" value="KAK7243340.1"/>
    <property type="molecule type" value="Genomic_DNA"/>
</dbReference>
<feature type="compositionally biased region" description="Basic residues" evidence="1">
    <location>
        <begin position="176"/>
        <end position="185"/>
    </location>
</feature>